<evidence type="ECO:0000313" key="1">
    <source>
        <dbReference type="EMBL" id="POM57449.1"/>
    </source>
</evidence>
<feature type="non-terminal residue" evidence="1">
    <location>
        <position position="437"/>
    </location>
</feature>
<evidence type="ECO:0000313" key="2">
    <source>
        <dbReference type="Proteomes" id="UP000237271"/>
    </source>
</evidence>
<dbReference type="EMBL" id="NCKW01020724">
    <property type="protein sequence ID" value="POM57449.1"/>
    <property type="molecule type" value="Genomic_DNA"/>
</dbReference>
<dbReference type="Proteomes" id="UP000237271">
    <property type="component" value="Unassembled WGS sequence"/>
</dbReference>
<name>A0A2P4WVY2_9STRA</name>
<protein>
    <submittedName>
        <fullName evidence="1">Uncharacterized protein</fullName>
    </submittedName>
</protein>
<comment type="caution">
    <text evidence="1">The sequence shown here is derived from an EMBL/GenBank/DDBJ whole genome shotgun (WGS) entry which is preliminary data.</text>
</comment>
<proteinExistence type="predicted"/>
<accession>A0A2P4WVY2</accession>
<organism evidence="1 2">
    <name type="scientific">Phytophthora palmivora</name>
    <dbReference type="NCBI Taxonomy" id="4796"/>
    <lineage>
        <taxon>Eukaryota</taxon>
        <taxon>Sar</taxon>
        <taxon>Stramenopiles</taxon>
        <taxon>Oomycota</taxon>
        <taxon>Peronosporomycetes</taxon>
        <taxon>Peronosporales</taxon>
        <taxon>Peronosporaceae</taxon>
        <taxon>Phytophthora</taxon>
    </lineage>
</organism>
<sequence length="437" mass="47038">MLVAVDALFIGTFNVSLTATSRELYFTNESNVTTATAVISGHVGWVSEPTVHYGRPVDIWFEGQENTAVVIPLDSVRKSLLADDLWTDTGDMKYGGSFGSLAFAKNEPFDFGASENVSVVPGQGYNGGITIAMSLDAYSPALNRVYILSVNLRLSVVPVAAPRFFSSALKGSELIYVGFNRELNVVVSESIGSSVFYRSDTDIVSFLVDVHGDADAVVTMQDPPFWRYGLPTMNDAPWTVNGIFVLDEGMASMNSTVSVLPPRNFVGRLPLTMQCMAVTSNLIPSELVSSEAVSYAGGEEHGWLTVLSTSIVGVLLPTEWKHAQAPRFDMVNTNSTVYEDELGVLWISELAVTELDATAPDVNVSLEVLLPQSSNLSVSVNGSTALVSDKETLNDTVYTVVYVPVDSKAVYISAANHSTHTEKPTLSVVMANTSISE</sequence>
<dbReference type="OrthoDB" id="127393at2759"/>
<gene>
    <name evidence="1" type="ORF">PHPALM_38037</name>
</gene>
<keyword evidence="2" id="KW-1185">Reference proteome</keyword>
<reference evidence="1 2" key="1">
    <citation type="journal article" date="2017" name="Genome Biol. Evol.">
        <title>Phytophthora megakarya and P. palmivora, closely related causal agents of cacao black pod rot, underwent increases in genome sizes and gene numbers by different mechanisms.</title>
        <authorList>
            <person name="Ali S.S."/>
            <person name="Shao J."/>
            <person name="Lary D.J."/>
            <person name="Kronmiller B."/>
            <person name="Shen D."/>
            <person name="Strem M.D."/>
            <person name="Amoako-Attah I."/>
            <person name="Akrofi A.Y."/>
            <person name="Begoude B.A."/>
            <person name="Ten Hoopen G.M."/>
            <person name="Coulibaly K."/>
            <person name="Kebe B.I."/>
            <person name="Melnick R.L."/>
            <person name="Guiltinan M.J."/>
            <person name="Tyler B.M."/>
            <person name="Meinhardt L.W."/>
            <person name="Bailey B.A."/>
        </authorList>
    </citation>
    <scope>NUCLEOTIDE SEQUENCE [LARGE SCALE GENOMIC DNA]</scope>
    <source>
        <strain evidence="2">sbr112.9</strain>
    </source>
</reference>
<dbReference type="AlphaFoldDB" id="A0A2P4WVY2"/>